<keyword evidence="17" id="KW-1185">Reference proteome</keyword>
<keyword evidence="10" id="KW-0460">Magnesium</keyword>
<gene>
    <name evidence="16" type="ORF">CBOVIS_LOCUS12632</name>
</gene>
<keyword evidence="11" id="KW-0809">Transit peptide</keyword>
<organism evidence="16 17">
    <name type="scientific">Caenorhabditis bovis</name>
    <dbReference type="NCBI Taxonomy" id="2654633"/>
    <lineage>
        <taxon>Eukaryota</taxon>
        <taxon>Metazoa</taxon>
        <taxon>Ecdysozoa</taxon>
        <taxon>Nematoda</taxon>
        <taxon>Chromadorea</taxon>
        <taxon>Rhabditida</taxon>
        <taxon>Rhabditina</taxon>
        <taxon>Rhabditomorpha</taxon>
        <taxon>Rhabditoidea</taxon>
        <taxon>Rhabditidae</taxon>
        <taxon>Peloderinae</taxon>
        <taxon>Caenorhabditis</taxon>
    </lineage>
</organism>
<evidence type="ECO:0000256" key="13">
    <source>
        <dbReference type="ARBA" id="ARBA00047899"/>
    </source>
</evidence>
<dbReference type="PANTHER" id="PTHR22972">
    <property type="entry name" value="SERINE/THREONINE PROTEIN KINASE"/>
    <property type="match status" value="1"/>
</dbReference>
<dbReference type="Pfam" id="PF00069">
    <property type="entry name" value="Pkinase"/>
    <property type="match status" value="1"/>
</dbReference>
<evidence type="ECO:0000256" key="8">
    <source>
        <dbReference type="ARBA" id="ARBA00022777"/>
    </source>
</evidence>
<comment type="subcellular location">
    <subcellularLocation>
        <location evidence="2">Mitochondrion</location>
    </subcellularLocation>
</comment>
<keyword evidence="12" id="KW-0496">Mitochondrion</keyword>
<evidence type="ECO:0000256" key="3">
    <source>
        <dbReference type="ARBA" id="ARBA00012513"/>
    </source>
</evidence>
<comment type="catalytic activity">
    <reaction evidence="13">
        <text>L-threonyl-[protein] + ATP = O-phospho-L-threonyl-[protein] + ADP + H(+)</text>
        <dbReference type="Rhea" id="RHEA:46608"/>
        <dbReference type="Rhea" id="RHEA-COMP:11060"/>
        <dbReference type="Rhea" id="RHEA-COMP:11605"/>
        <dbReference type="ChEBI" id="CHEBI:15378"/>
        <dbReference type="ChEBI" id="CHEBI:30013"/>
        <dbReference type="ChEBI" id="CHEBI:30616"/>
        <dbReference type="ChEBI" id="CHEBI:61977"/>
        <dbReference type="ChEBI" id="CHEBI:456216"/>
        <dbReference type="EC" id="2.7.11.1"/>
    </reaction>
</comment>
<dbReference type="AlphaFoldDB" id="A0A8S1FDZ0"/>
<dbReference type="EMBL" id="CADEPM010000012">
    <property type="protein sequence ID" value="CAB3411215.1"/>
    <property type="molecule type" value="Genomic_DNA"/>
</dbReference>
<dbReference type="InterPro" id="IPR000719">
    <property type="entry name" value="Prot_kinase_dom"/>
</dbReference>
<comment type="caution">
    <text evidence="16">The sequence shown here is derived from an EMBL/GenBank/DDBJ whole genome shotgun (WGS) entry which is preliminary data.</text>
</comment>
<dbReference type="Proteomes" id="UP000494206">
    <property type="component" value="Unassembled WGS sequence"/>
</dbReference>
<dbReference type="GO" id="GO:0042981">
    <property type="term" value="P:regulation of apoptotic process"/>
    <property type="evidence" value="ECO:0007669"/>
    <property type="project" value="TreeGrafter"/>
</dbReference>
<feature type="domain" description="Protein kinase" evidence="15">
    <location>
        <begin position="138"/>
        <end position="480"/>
    </location>
</feature>
<dbReference type="InterPro" id="IPR011009">
    <property type="entry name" value="Kinase-like_dom_sf"/>
</dbReference>
<comment type="catalytic activity">
    <reaction evidence="14">
        <text>L-seryl-[protein] + ATP = O-phospho-L-seryl-[protein] + ADP + H(+)</text>
        <dbReference type="Rhea" id="RHEA:17989"/>
        <dbReference type="Rhea" id="RHEA-COMP:9863"/>
        <dbReference type="Rhea" id="RHEA-COMP:11604"/>
        <dbReference type="ChEBI" id="CHEBI:15378"/>
        <dbReference type="ChEBI" id="CHEBI:29999"/>
        <dbReference type="ChEBI" id="CHEBI:30616"/>
        <dbReference type="ChEBI" id="CHEBI:83421"/>
        <dbReference type="ChEBI" id="CHEBI:456216"/>
        <dbReference type="EC" id="2.7.11.1"/>
    </reaction>
</comment>
<evidence type="ECO:0000256" key="12">
    <source>
        <dbReference type="ARBA" id="ARBA00023128"/>
    </source>
</evidence>
<dbReference type="GO" id="GO:0090141">
    <property type="term" value="P:positive regulation of mitochondrial fission"/>
    <property type="evidence" value="ECO:0007669"/>
    <property type="project" value="TreeGrafter"/>
</dbReference>
<keyword evidence="7" id="KW-0547">Nucleotide-binding</keyword>
<proteinExistence type="predicted"/>
<evidence type="ECO:0000256" key="10">
    <source>
        <dbReference type="ARBA" id="ARBA00022842"/>
    </source>
</evidence>
<protein>
    <recommendedName>
        <fullName evidence="3">non-specific serine/threonine protein kinase</fullName>
        <ecNumber evidence="3">2.7.11.1</ecNumber>
    </recommendedName>
</protein>
<evidence type="ECO:0000259" key="15">
    <source>
        <dbReference type="PROSITE" id="PS50011"/>
    </source>
</evidence>
<dbReference type="InterPro" id="IPR051511">
    <property type="entry name" value="MitoQC_Scaffold_Kinases"/>
</dbReference>
<evidence type="ECO:0000256" key="14">
    <source>
        <dbReference type="ARBA" id="ARBA00048679"/>
    </source>
</evidence>
<dbReference type="EC" id="2.7.11.1" evidence="3"/>
<evidence type="ECO:0000256" key="2">
    <source>
        <dbReference type="ARBA" id="ARBA00004173"/>
    </source>
</evidence>
<evidence type="ECO:0000256" key="11">
    <source>
        <dbReference type="ARBA" id="ARBA00022946"/>
    </source>
</evidence>
<reference evidence="16 17" key="1">
    <citation type="submission" date="2020-04" db="EMBL/GenBank/DDBJ databases">
        <authorList>
            <person name="Laetsch R D."/>
            <person name="Stevens L."/>
            <person name="Kumar S."/>
            <person name="Blaxter L. M."/>
        </authorList>
    </citation>
    <scope>NUCLEOTIDE SEQUENCE [LARGE SCALE GENOMIC DNA]</scope>
</reference>
<dbReference type="GO" id="GO:0000422">
    <property type="term" value="P:autophagy of mitochondrion"/>
    <property type="evidence" value="ECO:0007669"/>
    <property type="project" value="TreeGrafter"/>
</dbReference>
<dbReference type="Gene3D" id="1.10.510.10">
    <property type="entry name" value="Transferase(Phosphotransferase) domain 1"/>
    <property type="match status" value="1"/>
</dbReference>
<dbReference type="SUPFAM" id="SSF56112">
    <property type="entry name" value="Protein kinase-like (PK-like)"/>
    <property type="match status" value="1"/>
</dbReference>
<name>A0A8S1FDZ0_9PELO</name>
<accession>A0A8S1FDZ0</accession>
<dbReference type="GO" id="GO:0005524">
    <property type="term" value="F:ATP binding"/>
    <property type="evidence" value="ECO:0007669"/>
    <property type="project" value="UniProtKB-KW"/>
</dbReference>
<keyword evidence="4" id="KW-0723">Serine/threonine-protein kinase</keyword>
<dbReference type="GO" id="GO:0005739">
    <property type="term" value="C:mitochondrion"/>
    <property type="evidence" value="ECO:0007669"/>
    <property type="project" value="UniProtKB-SubCell"/>
</dbReference>
<dbReference type="SMART" id="SM00220">
    <property type="entry name" value="S_TKc"/>
    <property type="match status" value="1"/>
</dbReference>
<evidence type="ECO:0000313" key="16">
    <source>
        <dbReference type="EMBL" id="CAB3411215.1"/>
    </source>
</evidence>
<evidence type="ECO:0000256" key="5">
    <source>
        <dbReference type="ARBA" id="ARBA00022679"/>
    </source>
</evidence>
<comment type="cofactor">
    <cofactor evidence="1">
        <name>Mg(2+)</name>
        <dbReference type="ChEBI" id="CHEBI:18420"/>
    </cofactor>
</comment>
<dbReference type="GO" id="GO:0046872">
    <property type="term" value="F:metal ion binding"/>
    <property type="evidence" value="ECO:0007669"/>
    <property type="project" value="UniProtKB-KW"/>
</dbReference>
<keyword evidence="8" id="KW-0418">Kinase</keyword>
<evidence type="ECO:0000313" key="17">
    <source>
        <dbReference type="Proteomes" id="UP000494206"/>
    </source>
</evidence>
<dbReference type="PROSITE" id="PS50011">
    <property type="entry name" value="PROTEIN_KINASE_DOM"/>
    <property type="match status" value="1"/>
</dbReference>
<sequence>MSMKRFGKAAIRIGNELMARSFRGSAWARIWPKLFPTWHNLGAHVVLRKAPVSVKQSAFRLARLAARNGRIFRPFASVVIEKNRFERSKYEFKKFIPIKYRKIGKIDMTERIRTLFGSNVRYNEDLNENDMPNKVDAYDFGNFLGQGCNAAVYSAKLSSEKQNIGVGFNEVSDIIALKPPMTRTEYNLNKYPLAIKLMFNYDHDRAGENHLWSSMGNELAPYPKAEKLLSGKMANFKPLPRKHPNVVRIMTAFVDTLKILPDAAERYPDALHTASWYESIAAEPKTMYVVMRRYRQTLHDYVWTHHRNYWTGRVMLAQLLEACTFLHANKVAQRDMKSDNILLQYDQDDEIPSLVIADFGCALATGTWKINYTSEDVYLGGNARTRAPEIQNAVPGPNVVVDFEMADTWAAGGLAYEIFTRSNPFYQKLDSKTYLEVDLPKLPHRIHFVARDVVRDLLKRNPEKRVRPGIAANAVSLSLFRFGEDSRKMMEKCGVSQITTLLANSTEKLGTQANKSLDNVLSLITAETIMGNLAPHLISRAERQLRATFLSRLNRQEIWQSLHYFFSTDNIDFAESMDSLNASELSNSLGSSENRPRNGFNIPLFKNVIRTGSVENGIVLRVQSN</sequence>
<keyword evidence="5" id="KW-0808">Transferase</keyword>
<dbReference type="PANTHER" id="PTHR22972:SF7">
    <property type="entry name" value="SERINE_THREONINE-PROTEIN KINASE PINK1, MITOCHONDRIAL"/>
    <property type="match status" value="1"/>
</dbReference>
<evidence type="ECO:0000256" key="6">
    <source>
        <dbReference type="ARBA" id="ARBA00022723"/>
    </source>
</evidence>
<keyword evidence="9" id="KW-0067">ATP-binding</keyword>
<evidence type="ECO:0000256" key="4">
    <source>
        <dbReference type="ARBA" id="ARBA00022527"/>
    </source>
</evidence>
<evidence type="ECO:0000256" key="9">
    <source>
        <dbReference type="ARBA" id="ARBA00022840"/>
    </source>
</evidence>
<keyword evidence="6" id="KW-0479">Metal-binding</keyword>
<dbReference type="GO" id="GO:0004674">
    <property type="term" value="F:protein serine/threonine kinase activity"/>
    <property type="evidence" value="ECO:0007669"/>
    <property type="project" value="UniProtKB-KW"/>
</dbReference>
<evidence type="ECO:0000256" key="1">
    <source>
        <dbReference type="ARBA" id="ARBA00001946"/>
    </source>
</evidence>
<evidence type="ECO:0000256" key="7">
    <source>
        <dbReference type="ARBA" id="ARBA00022741"/>
    </source>
</evidence>
<dbReference type="OrthoDB" id="1405469at2759"/>